<evidence type="ECO:0000313" key="2">
    <source>
        <dbReference type="Proteomes" id="UP000798602"/>
    </source>
</evidence>
<accession>A0ABW9ZFU0</accession>
<keyword evidence="2" id="KW-1185">Reference proteome</keyword>
<gene>
    <name evidence="1" type="ORF">GV828_12165</name>
</gene>
<sequence length="188" mass="21329">MENRNPQLQRAIKVLGARQRQTNQVVRPQATKLVDKTYYLNVKVDGMSGINELVDANTKKVVGITNFDGNLLNSGRDVVIDAIRVQFTTRGLKIESADWQSRDTLPAELQNADLRLIQTNDMLIDLPLTDVQNFKNEDYRPIATTPLLRAKEEFKLELEFPKGVTVPISKEGSGMFLRLEFRVTEAKK</sequence>
<dbReference type="RefSeq" id="WP_166537776.1">
    <property type="nucleotide sequence ID" value="NZ_JAABLM010000018.1"/>
</dbReference>
<name>A0ABW9ZFU0_9FLAO</name>
<dbReference type="EMBL" id="JAABLM010000018">
    <property type="protein sequence ID" value="NBL65955.1"/>
    <property type="molecule type" value="Genomic_DNA"/>
</dbReference>
<dbReference type="Proteomes" id="UP000798602">
    <property type="component" value="Unassembled WGS sequence"/>
</dbReference>
<protein>
    <submittedName>
        <fullName evidence="1">Uncharacterized protein</fullName>
    </submittedName>
</protein>
<comment type="caution">
    <text evidence="1">The sequence shown here is derived from an EMBL/GenBank/DDBJ whole genome shotgun (WGS) entry which is preliminary data.</text>
</comment>
<reference evidence="2" key="1">
    <citation type="submission" date="2020-01" db="EMBL/GenBank/DDBJ databases">
        <title>Sphingomonas sp. strain CSW-10.</title>
        <authorList>
            <person name="Chen W.-M."/>
        </authorList>
    </citation>
    <scope>NUCLEOTIDE SEQUENCE [LARGE SCALE GENOMIC DNA]</scope>
    <source>
        <strain evidence="2">NST-5</strain>
    </source>
</reference>
<proteinExistence type="predicted"/>
<organism evidence="1 2">
    <name type="scientific">Flavobacterium ichthyis</name>
    <dbReference type="NCBI Taxonomy" id="2698827"/>
    <lineage>
        <taxon>Bacteria</taxon>
        <taxon>Pseudomonadati</taxon>
        <taxon>Bacteroidota</taxon>
        <taxon>Flavobacteriia</taxon>
        <taxon>Flavobacteriales</taxon>
        <taxon>Flavobacteriaceae</taxon>
        <taxon>Flavobacterium</taxon>
    </lineage>
</organism>
<evidence type="ECO:0000313" key="1">
    <source>
        <dbReference type="EMBL" id="NBL65955.1"/>
    </source>
</evidence>